<accession>A0ACC2TLN4</accession>
<proteinExistence type="predicted"/>
<sequence>MVQDFVLFSFASNLVPGSHTTQTVVLNTLSSLAHSSPPPNIFNILAYSQAHFTAFSKDFPTNAHKVLFLAEKLTGHYHDWFSSHSVRNPEVLQDYDQFVSSLLSFSSEYKDLAAPSSSCFSGLVKGSLPLGEYNWKFCLLQSRLQASDTEACSFYKIGLNPSLQDFLVHHKLPDKLDSLI</sequence>
<name>A0ACC2TLN4_9FUNG</name>
<gene>
    <name evidence="1" type="ORF">DSO57_1033980</name>
</gene>
<reference evidence="1" key="1">
    <citation type="submission" date="2022-04" db="EMBL/GenBank/DDBJ databases">
        <title>Genome of the entomopathogenic fungus Entomophthora muscae.</title>
        <authorList>
            <person name="Elya C."/>
            <person name="Lovett B.R."/>
            <person name="Lee E."/>
            <person name="Macias A.M."/>
            <person name="Hajek A.E."/>
            <person name="De Bivort B.L."/>
            <person name="Kasson M.T."/>
            <person name="De Fine Licht H.H."/>
            <person name="Stajich J.E."/>
        </authorList>
    </citation>
    <scope>NUCLEOTIDE SEQUENCE</scope>
    <source>
        <strain evidence="1">Berkeley</strain>
    </source>
</reference>
<protein>
    <submittedName>
        <fullName evidence="1">Uncharacterized protein</fullName>
    </submittedName>
</protein>
<dbReference type="EMBL" id="QTSX02002405">
    <property type="protein sequence ID" value="KAJ9075639.1"/>
    <property type="molecule type" value="Genomic_DNA"/>
</dbReference>
<dbReference type="Proteomes" id="UP001165960">
    <property type="component" value="Unassembled WGS sequence"/>
</dbReference>
<keyword evidence="2" id="KW-1185">Reference proteome</keyword>
<evidence type="ECO:0000313" key="2">
    <source>
        <dbReference type="Proteomes" id="UP001165960"/>
    </source>
</evidence>
<comment type="caution">
    <text evidence="1">The sequence shown here is derived from an EMBL/GenBank/DDBJ whole genome shotgun (WGS) entry which is preliminary data.</text>
</comment>
<organism evidence="1 2">
    <name type="scientific">Entomophthora muscae</name>
    <dbReference type="NCBI Taxonomy" id="34485"/>
    <lineage>
        <taxon>Eukaryota</taxon>
        <taxon>Fungi</taxon>
        <taxon>Fungi incertae sedis</taxon>
        <taxon>Zoopagomycota</taxon>
        <taxon>Entomophthoromycotina</taxon>
        <taxon>Entomophthoromycetes</taxon>
        <taxon>Entomophthorales</taxon>
        <taxon>Entomophthoraceae</taxon>
        <taxon>Entomophthora</taxon>
    </lineage>
</organism>
<evidence type="ECO:0000313" key="1">
    <source>
        <dbReference type="EMBL" id="KAJ9075639.1"/>
    </source>
</evidence>